<keyword evidence="1" id="KW-0472">Membrane</keyword>
<feature type="domain" description="SCP" evidence="2">
    <location>
        <begin position="47"/>
        <end position="99"/>
    </location>
</feature>
<protein>
    <recommendedName>
        <fullName evidence="2">SCP domain-containing protein</fullName>
    </recommendedName>
</protein>
<dbReference type="InterPro" id="IPR014044">
    <property type="entry name" value="CAP_dom"/>
</dbReference>
<proteinExistence type="predicted"/>
<evidence type="ECO:0000313" key="4">
    <source>
        <dbReference type="Proteomes" id="UP000094527"/>
    </source>
</evidence>
<keyword evidence="1" id="KW-1133">Transmembrane helix</keyword>
<dbReference type="AlphaFoldDB" id="A0A1D2MCQ2"/>
<evidence type="ECO:0000313" key="3">
    <source>
        <dbReference type="EMBL" id="ODM90776.1"/>
    </source>
</evidence>
<dbReference type="SUPFAM" id="SSF55797">
    <property type="entry name" value="PR-1-like"/>
    <property type="match status" value="1"/>
</dbReference>
<dbReference type="Pfam" id="PF00188">
    <property type="entry name" value="CAP"/>
    <property type="match status" value="1"/>
</dbReference>
<accession>A0A1D2MCQ2</accession>
<feature type="transmembrane region" description="Helical" evidence="1">
    <location>
        <begin position="12"/>
        <end position="32"/>
    </location>
</feature>
<dbReference type="EMBL" id="LJIJ01001795">
    <property type="protein sequence ID" value="ODM90776.1"/>
    <property type="molecule type" value="Genomic_DNA"/>
</dbReference>
<reference evidence="3 4" key="1">
    <citation type="journal article" date="2016" name="Genome Biol. Evol.">
        <title>Gene Family Evolution Reflects Adaptation to Soil Environmental Stressors in the Genome of the Collembolan Orchesella cincta.</title>
        <authorList>
            <person name="Faddeeva-Vakhrusheva A."/>
            <person name="Derks M.F."/>
            <person name="Anvar S.Y."/>
            <person name="Agamennone V."/>
            <person name="Suring W."/>
            <person name="Smit S."/>
            <person name="van Straalen N.M."/>
            <person name="Roelofs D."/>
        </authorList>
    </citation>
    <scope>NUCLEOTIDE SEQUENCE [LARGE SCALE GENOMIC DNA]</scope>
    <source>
        <tissue evidence="3">Mixed pool</tissue>
    </source>
</reference>
<gene>
    <name evidence="3" type="ORF">Ocin01_15910</name>
</gene>
<keyword evidence="4" id="KW-1185">Reference proteome</keyword>
<evidence type="ECO:0000259" key="2">
    <source>
        <dbReference type="Pfam" id="PF00188"/>
    </source>
</evidence>
<comment type="caution">
    <text evidence="3">The sequence shown here is derived from an EMBL/GenBank/DDBJ whole genome shotgun (WGS) entry which is preliminary data.</text>
</comment>
<name>A0A1D2MCQ2_ORCCI</name>
<evidence type="ECO:0000256" key="1">
    <source>
        <dbReference type="SAM" id="Phobius"/>
    </source>
</evidence>
<keyword evidence="1" id="KW-0812">Transmembrane</keyword>
<organism evidence="3 4">
    <name type="scientific">Orchesella cincta</name>
    <name type="common">Springtail</name>
    <name type="synonym">Podura cincta</name>
    <dbReference type="NCBI Taxonomy" id="48709"/>
    <lineage>
        <taxon>Eukaryota</taxon>
        <taxon>Metazoa</taxon>
        <taxon>Ecdysozoa</taxon>
        <taxon>Arthropoda</taxon>
        <taxon>Hexapoda</taxon>
        <taxon>Collembola</taxon>
        <taxon>Entomobryomorpha</taxon>
        <taxon>Entomobryoidea</taxon>
        <taxon>Orchesellidae</taxon>
        <taxon>Orchesellinae</taxon>
        <taxon>Orchesella</taxon>
    </lineage>
</organism>
<sequence>MALTAEKKLLLAKIGVGLVIVGMLCGYTYVWIQWVDLEAAVEAALIHHNHFRSRHGSAPLKRNIDLDMLALMCAEYYRPRGGVDHTCPYIKQGYNYYFKEAVTDNG</sequence>
<dbReference type="InterPro" id="IPR035940">
    <property type="entry name" value="CAP_sf"/>
</dbReference>
<dbReference type="Proteomes" id="UP000094527">
    <property type="component" value="Unassembled WGS sequence"/>
</dbReference>